<organism evidence="1 2">
    <name type="scientific">Saccharothrix coeruleofusca</name>
    <dbReference type="NCBI Taxonomy" id="33919"/>
    <lineage>
        <taxon>Bacteria</taxon>
        <taxon>Bacillati</taxon>
        <taxon>Actinomycetota</taxon>
        <taxon>Actinomycetes</taxon>
        <taxon>Pseudonocardiales</taxon>
        <taxon>Pseudonocardiaceae</taxon>
        <taxon>Saccharothrix</taxon>
    </lineage>
</organism>
<reference evidence="1" key="1">
    <citation type="journal article" date="2014" name="Int. J. Syst. Evol. Microbiol.">
        <title>Complete genome sequence of Corynebacterium casei LMG S-19264T (=DSM 44701T), isolated from a smear-ripened cheese.</title>
        <authorList>
            <consortium name="US DOE Joint Genome Institute (JGI-PGF)"/>
            <person name="Walter F."/>
            <person name="Albersmeier A."/>
            <person name="Kalinowski J."/>
            <person name="Ruckert C."/>
        </authorList>
    </citation>
    <scope>NUCLEOTIDE SEQUENCE</scope>
    <source>
        <strain evidence="1">JCM 3313</strain>
    </source>
</reference>
<proteinExistence type="predicted"/>
<keyword evidence="2" id="KW-1185">Reference proteome</keyword>
<comment type="caution">
    <text evidence="1">The sequence shown here is derived from an EMBL/GenBank/DDBJ whole genome shotgun (WGS) entry which is preliminary data.</text>
</comment>
<sequence>MVTAVVVVVVVVVDEDDEVTGSQEVGGLLGGCDAGGVSAGWAVVVVVAAACVPRAVFSAGWGCSAGLRTGGAAERPTVTDPDTVTTTVDVRPPGPTTSRVLVCGTTTTSPSGWGGFAHGLVTSSAVSTTPAVATTAPPAVSSTAEDSFLVGDSG</sequence>
<dbReference type="EMBL" id="BMRG01000003">
    <property type="protein sequence ID" value="GGP47496.1"/>
    <property type="molecule type" value="Genomic_DNA"/>
</dbReference>
<evidence type="ECO:0000313" key="2">
    <source>
        <dbReference type="Proteomes" id="UP000639606"/>
    </source>
</evidence>
<dbReference type="Proteomes" id="UP000639606">
    <property type="component" value="Unassembled WGS sequence"/>
</dbReference>
<dbReference type="AlphaFoldDB" id="A0A918AJR6"/>
<evidence type="ECO:0000313" key="1">
    <source>
        <dbReference type="EMBL" id="GGP47496.1"/>
    </source>
</evidence>
<name>A0A918AJR6_9PSEU</name>
<protein>
    <submittedName>
        <fullName evidence="1">Uncharacterized protein</fullName>
    </submittedName>
</protein>
<gene>
    <name evidence="1" type="ORF">GCM10010185_19180</name>
</gene>
<accession>A0A918AJR6</accession>
<reference evidence="1" key="2">
    <citation type="submission" date="2020-09" db="EMBL/GenBank/DDBJ databases">
        <authorList>
            <person name="Sun Q."/>
            <person name="Ohkuma M."/>
        </authorList>
    </citation>
    <scope>NUCLEOTIDE SEQUENCE</scope>
    <source>
        <strain evidence="1">JCM 3313</strain>
    </source>
</reference>